<feature type="transmembrane region" description="Helical" evidence="9">
    <location>
        <begin position="139"/>
        <end position="160"/>
    </location>
</feature>
<evidence type="ECO:0000313" key="14">
    <source>
        <dbReference type="Proteomes" id="UP000010843"/>
    </source>
</evidence>
<dbReference type="InterPro" id="IPR006469">
    <property type="entry name" value="NifC_ABC_porter"/>
</dbReference>
<evidence type="ECO:0000256" key="3">
    <source>
        <dbReference type="ARBA" id="ARBA00022448"/>
    </source>
</evidence>
<keyword evidence="15" id="KW-1185">Reference proteome</keyword>
<keyword evidence="8 9" id="KW-0472">Membrane</keyword>
<evidence type="ECO:0000256" key="4">
    <source>
        <dbReference type="ARBA" id="ARBA00022475"/>
    </source>
</evidence>
<keyword evidence="6 9" id="KW-0812">Transmembrane</keyword>
<dbReference type="HOGENOM" id="CLU_016047_14_1_2"/>
<organism evidence="12 14">
    <name type="scientific">Natrinema pellirubrum (strain DSM 15624 / CIP 106293 / JCM 10476 / NCIMB 786 / 157)</name>
    <dbReference type="NCBI Taxonomy" id="797303"/>
    <lineage>
        <taxon>Archaea</taxon>
        <taxon>Methanobacteriati</taxon>
        <taxon>Methanobacteriota</taxon>
        <taxon>Stenosarchaea group</taxon>
        <taxon>Halobacteria</taxon>
        <taxon>Halobacteriales</taxon>
        <taxon>Natrialbaceae</taxon>
        <taxon>Natrinema</taxon>
    </lineage>
</organism>
<name>L0JL87_NATP1</name>
<evidence type="ECO:0000259" key="11">
    <source>
        <dbReference type="PROSITE" id="PS50928"/>
    </source>
</evidence>
<dbReference type="KEGG" id="npe:Natpe_2466"/>
<keyword evidence="5" id="KW-0500">Molybdenum</keyword>
<keyword evidence="3 9" id="KW-0813">Transport</keyword>
<evidence type="ECO:0000256" key="2">
    <source>
        <dbReference type="ARBA" id="ARBA00009306"/>
    </source>
</evidence>
<feature type="transmembrane region" description="Helical" evidence="9">
    <location>
        <begin position="101"/>
        <end position="127"/>
    </location>
</feature>
<reference evidence="12" key="1">
    <citation type="submission" date="2012-02" db="EMBL/GenBank/DDBJ databases">
        <title>Complete sequence of chromosome of Natrinema pellirubrum DSM 15624.</title>
        <authorList>
            <consortium name="US DOE Joint Genome Institute"/>
            <person name="Lucas S."/>
            <person name="Han J."/>
            <person name="Lapidus A."/>
            <person name="Cheng J.-F."/>
            <person name="Goodwin L."/>
            <person name="Pitluck S."/>
            <person name="Peters L."/>
            <person name="Teshima H."/>
            <person name="Detter J.C."/>
            <person name="Han C."/>
            <person name="Tapia R."/>
            <person name="Land M."/>
            <person name="Hauser L."/>
            <person name="Kyrpides N."/>
            <person name="Ivanova N."/>
            <person name="Pagani I."/>
            <person name="Sproer C."/>
            <person name="Anderson I."/>
            <person name="Woyke T."/>
        </authorList>
    </citation>
    <scope>NUCLEOTIDE SEQUENCE</scope>
    <source>
        <strain evidence="12">DSM 15624</strain>
    </source>
</reference>
<dbReference type="STRING" id="797303.Natpe_2466"/>
<evidence type="ECO:0000256" key="10">
    <source>
        <dbReference type="SAM" id="MobiDB-lite"/>
    </source>
</evidence>
<sequence length="310" mass="32424">MIPPNREPEQVSGPDRGHEDTSDRGPERASDADSERRPDSSDGRGWFGVDRPWTSGGLAVPALLGTVLLAYFVVPFAAFLFRSRRVDVVAGLTDPAVRDAIATSLLTAPVSTAVATVFGVPLAYVLSRASFRGKRLVEALVLLPLVVPPIVGGVMLLTVVGRYTPIGAAAAAIGVPLTGSAAGVVLAQTFVAAPFLVVTARAGFDGVDPRLEEASRTMGYGRLRTVRLVSLPLARNAIAAGIVLTFVRAIGEFGATMMVAYTPRTMPTRIRVAFIARGVDAIVPIALALLAIAVIVVVAVQLLVGTPRRG</sequence>
<protein>
    <submittedName>
        <fullName evidence="12">NifC-like ABC-type porter</fullName>
    </submittedName>
</protein>
<feature type="domain" description="ABC transmembrane type-1" evidence="11">
    <location>
        <begin position="101"/>
        <end position="304"/>
    </location>
</feature>
<proteinExistence type="inferred from homology"/>
<feature type="region of interest" description="Disordered" evidence="10">
    <location>
        <begin position="1"/>
        <end position="46"/>
    </location>
</feature>
<evidence type="ECO:0000256" key="1">
    <source>
        <dbReference type="ARBA" id="ARBA00004651"/>
    </source>
</evidence>
<dbReference type="Gene3D" id="1.10.3720.10">
    <property type="entry name" value="MetI-like"/>
    <property type="match status" value="1"/>
</dbReference>
<evidence type="ECO:0000313" key="15">
    <source>
        <dbReference type="Proteomes" id="UP000011593"/>
    </source>
</evidence>
<comment type="subcellular location">
    <subcellularLocation>
        <location evidence="1 9">Cell membrane</location>
        <topology evidence="1 9">Multi-pass membrane protein</topology>
    </subcellularLocation>
</comment>
<feature type="transmembrane region" description="Helical" evidence="9">
    <location>
        <begin position="166"/>
        <end position="187"/>
    </location>
</feature>
<feature type="transmembrane region" description="Helical" evidence="9">
    <location>
        <begin position="58"/>
        <end position="81"/>
    </location>
</feature>
<dbReference type="Proteomes" id="UP000011593">
    <property type="component" value="Unassembled WGS sequence"/>
</dbReference>
<dbReference type="EMBL" id="AOIE01000069">
    <property type="protein sequence ID" value="ELY74644.1"/>
    <property type="molecule type" value="Genomic_DNA"/>
</dbReference>
<dbReference type="PATRIC" id="fig|797303.5.peg.2304"/>
<dbReference type="Proteomes" id="UP000010843">
    <property type="component" value="Chromosome"/>
</dbReference>
<evidence type="ECO:0000256" key="5">
    <source>
        <dbReference type="ARBA" id="ARBA00022505"/>
    </source>
</evidence>
<feature type="compositionally biased region" description="Basic and acidic residues" evidence="10">
    <location>
        <begin position="15"/>
        <end position="42"/>
    </location>
</feature>
<dbReference type="PANTHER" id="PTHR30183">
    <property type="entry name" value="MOLYBDENUM TRANSPORT SYSTEM PERMEASE PROTEIN MODB"/>
    <property type="match status" value="1"/>
</dbReference>
<dbReference type="AlphaFoldDB" id="L0JL87"/>
<dbReference type="NCBIfam" id="TIGR01581">
    <property type="entry name" value="Mo_ABC_porter"/>
    <property type="match status" value="1"/>
</dbReference>
<keyword evidence="4" id="KW-1003">Cell membrane</keyword>
<gene>
    <name evidence="12" type="ordered locus">Natpe_2466</name>
    <name evidence="13" type="ORF">C488_11439</name>
</gene>
<dbReference type="GO" id="GO:0022857">
    <property type="term" value="F:transmembrane transporter activity"/>
    <property type="evidence" value="ECO:0007669"/>
    <property type="project" value="InterPro"/>
</dbReference>
<dbReference type="PROSITE" id="PS50928">
    <property type="entry name" value="ABC_TM1"/>
    <property type="match status" value="1"/>
</dbReference>
<dbReference type="PANTHER" id="PTHR30183:SF3">
    <property type="entry name" value="MOLYBDENUM TRANSPORT SYSTEM PERMEASE PROTEIN MODB"/>
    <property type="match status" value="1"/>
</dbReference>
<evidence type="ECO:0000256" key="7">
    <source>
        <dbReference type="ARBA" id="ARBA00022989"/>
    </source>
</evidence>
<evidence type="ECO:0000256" key="8">
    <source>
        <dbReference type="ARBA" id="ARBA00023136"/>
    </source>
</evidence>
<accession>L0JL87</accession>
<dbReference type="InterPro" id="IPR035906">
    <property type="entry name" value="MetI-like_sf"/>
</dbReference>
<keyword evidence="7 9" id="KW-1133">Transmembrane helix</keyword>
<dbReference type="SUPFAM" id="SSF161098">
    <property type="entry name" value="MetI-like"/>
    <property type="match status" value="1"/>
</dbReference>
<dbReference type="EMBL" id="CP003372">
    <property type="protein sequence ID" value="AGB32280.1"/>
    <property type="molecule type" value="Genomic_DNA"/>
</dbReference>
<dbReference type="GO" id="GO:0005886">
    <property type="term" value="C:plasma membrane"/>
    <property type="evidence" value="ECO:0007669"/>
    <property type="project" value="UniProtKB-SubCell"/>
</dbReference>
<feature type="transmembrane region" description="Helical" evidence="9">
    <location>
        <begin position="281"/>
        <end position="304"/>
    </location>
</feature>
<reference evidence="14" key="2">
    <citation type="submission" date="2012-02" db="EMBL/GenBank/DDBJ databases">
        <title>Complete sequence of chromosome of Natrinema pellirubrum DSM 15624.</title>
        <authorList>
            <person name="Lucas S."/>
            <person name="Han J."/>
            <person name="Lapidus A."/>
            <person name="Cheng J.-F."/>
            <person name="Goodwin L."/>
            <person name="Pitluck S."/>
            <person name="Peters L."/>
            <person name="Teshima H."/>
            <person name="Detter J.C."/>
            <person name="Han C."/>
            <person name="Tapia R."/>
            <person name="Land M."/>
            <person name="Hauser L."/>
            <person name="Kyrpides N."/>
            <person name="Ivanova N."/>
            <person name="Pagani I."/>
            <person name="Sproer C."/>
            <person name="Anderson I."/>
            <person name="Woyke T."/>
        </authorList>
    </citation>
    <scope>NUCLEOTIDE SEQUENCE [LARGE SCALE GENOMIC DNA]</scope>
    <source>
        <strain evidence="14">DSM 15624 / JCM 10476 / NCIMB 786</strain>
    </source>
</reference>
<comment type="similarity">
    <text evidence="2 9">Belongs to the binding-protein-dependent transport system permease family.</text>
</comment>
<evidence type="ECO:0000313" key="12">
    <source>
        <dbReference type="EMBL" id="AGB32280.1"/>
    </source>
</evidence>
<dbReference type="Pfam" id="PF00528">
    <property type="entry name" value="BPD_transp_1"/>
    <property type="match status" value="1"/>
</dbReference>
<evidence type="ECO:0000313" key="13">
    <source>
        <dbReference type="EMBL" id="ELY74644.1"/>
    </source>
</evidence>
<dbReference type="CDD" id="cd06261">
    <property type="entry name" value="TM_PBP2"/>
    <property type="match status" value="1"/>
</dbReference>
<feature type="transmembrane region" description="Helical" evidence="9">
    <location>
        <begin position="237"/>
        <end position="261"/>
    </location>
</feature>
<dbReference type="eggNOG" id="arCOG00164">
    <property type="taxonomic scope" value="Archaea"/>
</dbReference>
<evidence type="ECO:0000256" key="6">
    <source>
        <dbReference type="ARBA" id="ARBA00022692"/>
    </source>
</evidence>
<reference evidence="13 15" key="3">
    <citation type="journal article" date="2014" name="PLoS Genet.">
        <title>Phylogenetically driven sequencing of extremely halophilic archaea reveals strategies for static and dynamic osmo-response.</title>
        <authorList>
            <person name="Becker E.A."/>
            <person name="Seitzer P.M."/>
            <person name="Tritt A."/>
            <person name="Larsen D."/>
            <person name="Krusor M."/>
            <person name="Yao A.I."/>
            <person name="Wu D."/>
            <person name="Madern D."/>
            <person name="Eisen J.A."/>
            <person name="Darling A.E."/>
            <person name="Facciotti M.T."/>
        </authorList>
    </citation>
    <scope>NUCLEOTIDE SEQUENCE [LARGE SCALE GENOMIC DNA]</scope>
    <source>
        <strain evidence="13 15">DSM 15624</strain>
    </source>
</reference>
<dbReference type="InterPro" id="IPR000515">
    <property type="entry name" value="MetI-like"/>
</dbReference>
<evidence type="ECO:0000256" key="9">
    <source>
        <dbReference type="RuleBase" id="RU363032"/>
    </source>
</evidence>